<dbReference type="PANTHER" id="PTHR11361">
    <property type="entry name" value="DNA MISMATCH REPAIR PROTEIN MUTS FAMILY MEMBER"/>
    <property type="match status" value="1"/>
</dbReference>
<proteinExistence type="inferred from homology"/>
<protein>
    <recommendedName>
        <fullName evidence="2 9">DNA mismatch repair protein MutS</fullName>
    </recommendedName>
</protein>
<evidence type="ECO:0000256" key="8">
    <source>
        <dbReference type="ARBA" id="ARBA00024647"/>
    </source>
</evidence>
<dbReference type="FunFam" id="3.40.1170.10:FF:000001">
    <property type="entry name" value="DNA mismatch repair protein MutS"/>
    <property type="match status" value="1"/>
</dbReference>
<dbReference type="Pfam" id="PF05188">
    <property type="entry name" value="MutS_II"/>
    <property type="match status" value="1"/>
</dbReference>
<feature type="domain" description="DNA mismatch repair proteins mutS family" evidence="11">
    <location>
        <begin position="721"/>
        <end position="737"/>
    </location>
</feature>
<dbReference type="InterPro" id="IPR016151">
    <property type="entry name" value="DNA_mismatch_repair_MutS_N"/>
</dbReference>
<dbReference type="SUPFAM" id="SSF48334">
    <property type="entry name" value="DNA repair protein MutS, domain III"/>
    <property type="match status" value="1"/>
</dbReference>
<dbReference type="InterPro" id="IPR017261">
    <property type="entry name" value="DNA_mismatch_repair_MutS/MSH"/>
</dbReference>
<accession>A0A1F4V4B9</accession>
<dbReference type="CDD" id="cd03284">
    <property type="entry name" value="ABC_MutS1"/>
    <property type="match status" value="1"/>
</dbReference>
<dbReference type="InterPro" id="IPR000432">
    <property type="entry name" value="DNA_mismatch_repair_MutS_C"/>
</dbReference>
<dbReference type="InterPro" id="IPR007695">
    <property type="entry name" value="DNA_mismatch_repair_MutS-lik_N"/>
</dbReference>
<reference evidence="12 13" key="1">
    <citation type="journal article" date="2016" name="Nat. Commun.">
        <title>Thousands of microbial genomes shed light on interconnected biogeochemical processes in an aquifer system.</title>
        <authorList>
            <person name="Anantharaman K."/>
            <person name="Brown C.T."/>
            <person name="Hug L.A."/>
            <person name="Sharon I."/>
            <person name="Castelle C.J."/>
            <person name="Probst A.J."/>
            <person name="Thomas B.C."/>
            <person name="Singh A."/>
            <person name="Wilkins M.J."/>
            <person name="Karaoz U."/>
            <person name="Brodie E.L."/>
            <person name="Williams K.H."/>
            <person name="Hubbard S.S."/>
            <person name="Banfield J.F."/>
        </authorList>
    </citation>
    <scope>NUCLEOTIDE SEQUENCE [LARGE SCALE GENOMIC DNA]</scope>
</reference>
<dbReference type="NCBIfam" id="TIGR01070">
    <property type="entry name" value="mutS1"/>
    <property type="match status" value="1"/>
</dbReference>
<keyword evidence="5 9" id="KW-0067">ATP-binding</keyword>
<dbReference type="GO" id="GO:0005524">
    <property type="term" value="F:ATP binding"/>
    <property type="evidence" value="ECO:0007669"/>
    <property type="project" value="UniProtKB-UniRule"/>
</dbReference>
<dbReference type="NCBIfam" id="NF003810">
    <property type="entry name" value="PRK05399.1"/>
    <property type="match status" value="1"/>
</dbReference>
<dbReference type="InterPro" id="IPR007861">
    <property type="entry name" value="DNA_mismatch_repair_MutS_clamp"/>
</dbReference>
<evidence type="ECO:0000256" key="5">
    <source>
        <dbReference type="ARBA" id="ARBA00022840"/>
    </source>
</evidence>
<evidence type="ECO:0000256" key="3">
    <source>
        <dbReference type="ARBA" id="ARBA00022741"/>
    </source>
</evidence>
<dbReference type="GO" id="GO:0003684">
    <property type="term" value="F:damaged DNA binding"/>
    <property type="evidence" value="ECO:0007669"/>
    <property type="project" value="UniProtKB-UniRule"/>
</dbReference>
<evidence type="ECO:0000313" key="13">
    <source>
        <dbReference type="Proteomes" id="UP000178771"/>
    </source>
</evidence>
<evidence type="ECO:0000259" key="11">
    <source>
        <dbReference type="PROSITE" id="PS00486"/>
    </source>
</evidence>
<dbReference type="SUPFAM" id="SSF53150">
    <property type="entry name" value="DNA repair protein MutS, domain II"/>
    <property type="match status" value="1"/>
</dbReference>
<evidence type="ECO:0000256" key="1">
    <source>
        <dbReference type="ARBA" id="ARBA00006271"/>
    </source>
</evidence>
<comment type="caution">
    <text evidence="12">The sequence shown here is derived from an EMBL/GenBank/DDBJ whole genome shotgun (WGS) entry which is preliminary data.</text>
</comment>
<evidence type="ECO:0000313" key="12">
    <source>
        <dbReference type="EMBL" id="OGC51900.1"/>
    </source>
</evidence>
<dbReference type="Gene3D" id="3.30.420.110">
    <property type="entry name" value="MutS, connector domain"/>
    <property type="match status" value="1"/>
</dbReference>
<dbReference type="InterPro" id="IPR007696">
    <property type="entry name" value="DNA_mismatch_repair_MutS_core"/>
</dbReference>
<evidence type="ECO:0000256" key="2">
    <source>
        <dbReference type="ARBA" id="ARBA00021982"/>
    </source>
</evidence>
<dbReference type="PANTHER" id="PTHR11361:SF34">
    <property type="entry name" value="DNA MISMATCH REPAIR PROTEIN MSH1, MITOCHONDRIAL"/>
    <property type="match status" value="1"/>
</dbReference>
<evidence type="ECO:0000256" key="4">
    <source>
        <dbReference type="ARBA" id="ARBA00022763"/>
    </source>
</evidence>
<comment type="similarity">
    <text evidence="1 9 10">Belongs to the DNA mismatch repair MutS family.</text>
</comment>
<dbReference type="Pfam" id="PF05190">
    <property type="entry name" value="MutS_IV"/>
    <property type="match status" value="1"/>
</dbReference>
<dbReference type="SUPFAM" id="SSF52540">
    <property type="entry name" value="P-loop containing nucleoside triphosphate hydrolases"/>
    <property type="match status" value="1"/>
</dbReference>
<evidence type="ECO:0000256" key="9">
    <source>
        <dbReference type="HAMAP-Rule" id="MF_00096"/>
    </source>
</evidence>
<dbReference type="PROSITE" id="PS00486">
    <property type="entry name" value="DNA_MISMATCH_REPAIR_2"/>
    <property type="match status" value="1"/>
</dbReference>
<evidence type="ECO:0000256" key="6">
    <source>
        <dbReference type="ARBA" id="ARBA00023125"/>
    </source>
</evidence>
<dbReference type="FunFam" id="3.40.50.300:FF:000870">
    <property type="entry name" value="MutS protein homolog 4"/>
    <property type="match status" value="1"/>
</dbReference>
<dbReference type="GO" id="GO:0005829">
    <property type="term" value="C:cytosol"/>
    <property type="evidence" value="ECO:0007669"/>
    <property type="project" value="TreeGrafter"/>
</dbReference>
<gene>
    <name evidence="9" type="primary">mutS</name>
    <name evidence="12" type="ORF">A2982_02195</name>
</gene>
<dbReference type="Gene3D" id="3.40.1170.10">
    <property type="entry name" value="DNA repair protein MutS, domain I"/>
    <property type="match status" value="1"/>
</dbReference>
<dbReference type="Gene3D" id="1.10.1420.10">
    <property type="match status" value="2"/>
</dbReference>
<name>A0A1F4V4B9_UNCKA</name>
<dbReference type="AlphaFoldDB" id="A0A1F4V4B9"/>
<dbReference type="GO" id="GO:0006298">
    <property type="term" value="P:mismatch repair"/>
    <property type="evidence" value="ECO:0007669"/>
    <property type="project" value="UniProtKB-UniRule"/>
</dbReference>
<evidence type="ECO:0000256" key="7">
    <source>
        <dbReference type="ARBA" id="ARBA00023204"/>
    </source>
</evidence>
<sequence>MKDSAPERSLTEYSTPMMKQYRDIKKKYPDTLLFFRLGDFYELFLDDAEVGSRILDITLTARSKGKDGKIPMCGVPYHAIDSYLGRIVKAGYKAAICEQISEPEKGVEIVEREVVRVVTPGTVTSENMLNRKENNYVLTMLMNKNEYSIGYADISTGDFCVFSGSSSDQSDETIISEIKRINPSEIVLDLDLYENYALLKKLQNSQASANIFKYEFHKIKTVERQKNLENFFKTKSLAVFDIPEDNEILINTAGYLLEYLQYTQKDNLFHIRKIINVSNQAYMKLGSETILNLEILSSLPGTIFGKKDTCLVSVIDKTSTSMGARLLRRWLVNPLIEKSCIENRLNAVEEFIKNHLLRDKIEGLLRNVLDIERILSRLATQNSSARDLLALNGSLQISSKVIAMIESNSKILNGIGIKDKKDIQKANENIKNATDIINKTFSEDPPVSVKEGRMIKTGVSQELDDLKSSISDSKEWIAELEEIERKRTKISTLKVGFNSVFGYYIEISKANSKMAPENYIRKQTLVNAERYITDELKYKEEIVLNAETKINELEYEIFKNAVSKILEYAEDIQFVAQLTARIDCLKSFASLALEKNYTKPKITESSNYDTSLVEARHPVVESVLETGEFTPNTTKFTKRGFIHLITGPNMSGKSTYIRQTALIQILAQIGSYVPAYEAEISIVDGIYTRIGAGDALAQGLSTFMVEMIEVAKILNNATKNSLIILDEVGRGTSTIDGLSIAKAVVEYIHNKIGAKTLFATHFHELINLDQRLKKVENYHIKVAEDKGEIRFLHKVEKGGTDKSYGVEVARLAGVPEDVVKRAKELLDKNTTDQLKLDI</sequence>
<dbReference type="Proteomes" id="UP000178771">
    <property type="component" value="Unassembled WGS sequence"/>
</dbReference>
<dbReference type="HAMAP" id="MF_00096">
    <property type="entry name" value="MutS"/>
    <property type="match status" value="1"/>
</dbReference>
<dbReference type="Pfam" id="PF05192">
    <property type="entry name" value="MutS_III"/>
    <property type="match status" value="1"/>
</dbReference>
<keyword evidence="7 9" id="KW-0234">DNA repair</keyword>
<dbReference type="InterPro" id="IPR036187">
    <property type="entry name" value="DNA_mismatch_repair_MutS_sf"/>
</dbReference>
<dbReference type="SUPFAM" id="SSF55271">
    <property type="entry name" value="DNA repair protein MutS, domain I"/>
    <property type="match status" value="1"/>
</dbReference>
<dbReference type="InterPro" id="IPR007860">
    <property type="entry name" value="DNA_mmatch_repair_MutS_con_dom"/>
</dbReference>
<dbReference type="SMART" id="SM00534">
    <property type="entry name" value="MUTSac"/>
    <property type="match status" value="1"/>
</dbReference>
<dbReference type="GO" id="GO:0140664">
    <property type="term" value="F:ATP-dependent DNA damage sensor activity"/>
    <property type="evidence" value="ECO:0007669"/>
    <property type="project" value="InterPro"/>
</dbReference>
<dbReference type="GO" id="GO:0030983">
    <property type="term" value="F:mismatched DNA binding"/>
    <property type="evidence" value="ECO:0007669"/>
    <property type="project" value="InterPro"/>
</dbReference>
<dbReference type="Pfam" id="PF00488">
    <property type="entry name" value="MutS_V"/>
    <property type="match status" value="1"/>
</dbReference>
<dbReference type="SMART" id="SM00533">
    <property type="entry name" value="MUTSd"/>
    <property type="match status" value="1"/>
</dbReference>
<dbReference type="InterPro" id="IPR005748">
    <property type="entry name" value="DNA_mismatch_repair_MutS"/>
</dbReference>
<dbReference type="InterPro" id="IPR027417">
    <property type="entry name" value="P-loop_NTPase"/>
</dbReference>
<evidence type="ECO:0000256" key="10">
    <source>
        <dbReference type="RuleBase" id="RU003756"/>
    </source>
</evidence>
<dbReference type="EMBL" id="MEVH01000010">
    <property type="protein sequence ID" value="OGC51900.1"/>
    <property type="molecule type" value="Genomic_DNA"/>
</dbReference>
<keyword evidence="4 9" id="KW-0227">DNA damage</keyword>
<dbReference type="InterPro" id="IPR036678">
    <property type="entry name" value="MutS_con_dom_sf"/>
</dbReference>
<keyword evidence="3 9" id="KW-0547">Nucleotide-binding</keyword>
<feature type="binding site" evidence="9">
    <location>
        <begin position="647"/>
        <end position="654"/>
    </location>
    <ligand>
        <name>ATP</name>
        <dbReference type="ChEBI" id="CHEBI:30616"/>
    </ligand>
</feature>
<dbReference type="Gene3D" id="3.40.50.300">
    <property type="entry name" value="P-loop containing nucleotide triphosphate hydrolases"/>
    <property type="match status" value="1"/>
</dbReference>
<dbReference type="Pfam" id="PF01624">
    <property type="entry name" value="MutS_I"/>
    <property type="match status" value="1"/>
</dbReference>
<dbReference type="PIRSF" id="PIRSF037677">
    <property type="entry name" value="DNA_mis_repair_Msh6"/>
    <property type="match status" value="1"/>
</dbReference>
<comment type="function">
    <text evidence="8 9">This protein is involved in the repair of mismatches in DNA. It is possible that it carries out the mismatch recognition step. This protein has a weak ATPase activity.</text>
</comment>
<organism evidence="12 13">
    <name type="scientific">candidate division WWE3 bacterium RIFCSPLOWO2_01_FULL_39_13</name>
    <dbReference type="NCBI Taxonomy" id="1802624"/>
    <lineage>
        <taxon>Bacteria</taxon>
        <taxon>Katanobacteria</taxon>
    </lineage>
</organism>
<keyword evidence="6 9" id="KW-0238">DNA-binding</keyword>
<dbReference type="InterPro" id="IPR045076">
    <property type="entry name" value="MutS"/>
</dbReference>
<dbReference type="STRING" id="1802624.A2982_02195"/>